<feature type="compositionally biased region" description="Acidic residues" evidence="1">
    <location>
        <begin position="961"/>
        <end position="970"/>
    </location>
</feature>
<reference evidence="3" key="1">
    <citation type="journal article" date="2020" name="Stud. Mycol.">
        <title>101 Dothideomycetes genomes: a test case for predicting lifestyles and emergence of pathogens.</title>
        <authorList>
            <person name="Haridas S."/>
            <person name="Albert R."/>
            <person name="Binder M."/>
            <person name="Bloem J."/>
            <person name="Labutti K."/>
            <person name="Salamov A."/>
            <person name="Andreopoulos B."/>
            <person name="Baker S."/>
            <person name="Barry K."/>
            <person name="Bills G."/>
            <person name="Bluhm B."/>
            <person name="Cannon C."/>
            <person name="Castanera R."/>
            <person name="Culley D."/>
            <person name="Daum C."/>
            <person name="Ezra D."/>
            <person name="Gonzalez J."/>
            <person name="Henrissat B."/>
            <person name="Kuo A."/>
            <person name="Liang C."/>
            <person name="Lipzen A."/>
            <person name="Lutzoni F."/>
            <person name="Magnuson J."/>
            <person name="Mondo S."/>
            <person name="Nolan M."/>
            <person name="Ohm R."/>
            <person name="Pangilinan J."/>
            <person name="Park H.-J."/>
            <person name="Ramirez L."/>
            <person name="Alfaro M."/>
            <person name="Sun H."/>
            <person name="Tritt A."/>
            <person name="Yoshinaga Y."/>
            <person name="Zwiers L.-H."/>
            <person name="Turgeon B."/>
            <person name="Goodwin S."/>
            <person name="Spatafora J."/>
            <person name="Crous P."/>
            <person name="Grigoriev I."/>
        </authorList>
    </citation>
    <scope>NUCLEOTIDE SEQUENCE</scope>
    <source>
        <strain evidence="3">CBS 690.94</strain>
    </source>
</reference>
<gene>
    <name evidence="3" type="ORF">P171DRAFT_461013</name>
</gene>
<feature type="domain" description="Sfi1 spindle body" evidence="2">
    <location>
        <begin position="357"/>
        <end position="935"/>
    </location>
</feature>
<evidence type="ECO:0000256" key="1">
    <source>
        <dbReference type="SAM" id="MobiDB-lite"/>
    </source>
</evidence>
<dbReference type="Pfam" id="PF08457">
    <property type="entry name" value="Sfi1"/>
    <property type="match status" value="1"/>
</dbReference>
<accession>A0A9P4PT67</accession>
<feature type="compositionally biased region" description="Basic and acidic residues" evidence="1">
    <location>
        <begin position="972"/>
        <end position="981"/>
    </location>
</feature>
<dbReference type="OrthoDB" id="5215300at2759"/>
<keyword evidence="4" id="KW-1185">Reference proteome</keyword>
<evidence type="ECO:0000313" key="4">
    <source>
        <dbReference type="Proteomes" id="UP000799764"/>
    </source>
</evidence>
<name>A0A9P4PT67_9PLEO</name>
<dbReference type="EMBL" id="MU001494">
    <property type="protein sequence ID" value="KAF2449956.1"/>
    <property type="molecule type" value="Genomic_DNA"/>
</dbReference>
<feature type="region of interest" description="Disordered" evidence="1">
    <location>
        <begin position="1005"/>
        <end position="1121"/>
    </location>
</feature>
<feature type="region of interest" description="Disordered" evidence="1">
    <location>
        <begin position="122"/>
        <end position="255"/>
    </location>
</feature>
<dbReference type="InterPro" id="IPR013665">
    <property type="entry name" value="Sfi1_dom"/>
</dbReference>
<protein>
    <submittedName>
        <fullName evidence="3">Sfi1-domain-containing protein</fullName>
    </submittedName>
</protein>
<organism evidence="3 4">
    <name type="scientific">Karstenula rhodostoma CBS 690.94</name>
    <dbReference type="NCBI Taxonomy" id="1392251"/>
    <lineage>
        <taxon>Eukaryota</taxon>
        <taxon>Fungi</taxon>
        <taxon>Dikarya</taxon>
        <taxon>Ascomycota</taxon>
        <taxon>Pezizomycotina</taxon>
        <taxon>Dothideomycetes</taxon>
        <taxon>Pleosporomycetidae</taxon>
        <taxon>Pleosporales</taxon>
        <taxon>Massarineae</taxon>
        <taxon>Didymosphaeriaceae</taxon>
        <taxon>Karstenula</taxon>
    </lineage>
</organism>
<dbReference type="AlphaFoldDB" id="A0A9P4PT67"/>
<proteinExistence type="predicted"/>
<sequence>MPPSMNGDRNGALQLNRDDVSEGAIILLYEVVERARTAPDLSAFSRTLFDVYEEVLREHGIEVEDDSVPLQIIARLAREAREDEGLVQRFKRVMGDIGVNLEYDEEGEGFEFTSQLEGISTAAQAPTPAPMRRGSLDSLLDGSADKVAGTTDVGRQLPMRSRKSSEATGHSDIGSWWQKRRSRSAEDGDSQARPQPRLSQQNRHKPIARQSEPLASRRRGTGHDRGNSFGMQRDGTTGTANFGDSDLDGGDHTGESAGFDHSNIYIPGVNAPIPDEPQGNHHYEPEPFRPSDTRLMDDAEEFEQQRLHSLLRSCIRRWRERTHQQIERNEHMMAAAVRYDSRIQFRNVKGDLLREAHNRRSLRETDHFFIRLEDRAARARNLFLLTKAFTHWAKSAEDEVQRTSIARRHILRTRFFNGWREITAVNEMKVQHFVLGTFLHKWRRRTAEVRQRQERAVQMYDDNLQRKYYKHWFFKFCEIAAPAWHNARLDPRLKRATFQQWHEAAAVWTERDAWATDRRGQLVQRRSLEVWRQKTAAVRALEPQAEEFRKRALFTNAIATLQRNARFSPLLSAFHIAGDAQRLQSTIQTWRHTAELSRRAKSADRLRILRNAWTAWNDRLRIKALEERINDRVLVENLYKWTLASRVSLFRRVHDRTLEEHCFSTWVAKRNHRVEIRNDRRNRLDVAEARFAQFKRTQLLQVCLRKIEVMTAEKRAEEAAMTVQYEMKLKQRVFEQLLDKHAHFQQLNAWAGDAQFYVLTTHTLKKWKDATQHARRNRRREAYAQVRRTTKLNLVKQSFGLWRGKAQTIAEQTEQADAMLYTRTAQDSQTLFAHWRERTAIKQTLTAKAGRHYDVKIQARFFGVWRKRLEALDNMTAQAVEFRQIGVDVTAATALKKLVWEGWEIGLRNRSATALHERHFRQHIGAMIKFWHQQTLSRVAARPVSPTPTPRSRYIHHHEEEQEYEAEASFEDAGRLFDDNAGDETRRLEGWTEFEQSALDLSFSVSPQNQPLRPSLPLSRVPPSSVKPTPARPQTYPIPNSTLRSALRRPAQPPIQIDPDLDNDVPDATSTPMPPHLRAGYLKTPSKRSVIQHKRSEIQTSPQKRLGAMSAPPAAGLKDVPGVRVGGVRSFGGMLRDSGFGQGGVKGKGRVGFGDVEHIE</sequence>
<feature type="compositionally biased region" description="Low complexity" evidence="1">
    <location>
        <begin position="1006"/>
        <end position="1026"/>
    </location>
</feature>
<dbReference type="Proteomes" id="UP000799764">
    <property type="component" value="Unassembled WGS sequence"/>
</dbReference>
<evidence type="ECO:0000259" key="2">
    <source>
        <dbReference type="Pfam" id="PF08457"/>
    </source>
</evidence>
<feature type="region of interest" description="Disordered" evidence="1">
    <location>
        <begin position="960"/>
        <end position="981"/>
    </location>
</feature>
<evidence type="ECO:0000313" key="3">
    <source>
        <dbReference type="EMBL" id="KAF2449956.1"/>
    </source>
</evidence>
<comment type="caution">
    <text evidence="3">The sequence shown here is derived from an EMBL/GenBank/DDBJ whole genome shotgun (WGS) entry which is preliminary data.</text>
</comment>